<organism evidence="1 2">
    <name type="scientific">Pseudomonas syringae pv. maculicola</name>
    <dbReference type="NCBI Taxonomy" id="59511"/>
    <lineage>
        <taxon>Bacteria</taxon>
        <taxon>Pseudomonadati</taxon>
        <taxon>Pseudomonadota</taxon>
        <taxon>Gammaproteobacteria</taxon>
        <taxon>Pseudomonadales</taxon>
        <taxon>Pseudomonadaceae</taxon>
        <taxon>Pseudomonas</taxon>
    </lineage>
</organism>
<evidence type="ECO:0000313" key="1">
    <source>
        <dbReference type="EMBL" id="RML68977.1"/>
    </source>
</evidence>
<evidence type="ECO:0000313" key="2">
    <source>
        <dbReference type="Proteomes" id="UP000282378"/>
    </source>
</evidence>
<proteinExistence type="predicted"/>
<gene>
    <name evidence="1" type="ORF">APX70_03365</name>
</gene>
<comment type="caution">
    <text evidence="1">The sequence shown here is derived from an EMBL/GenBank/DDBJ whole genome shotgun (WGS) entry which is preliminary data.</text>
</comment>
<dbReference type="Proteomes" id="UP000282378">
    <property type="component" value="Unassembled WGS sequence"/>
</dbReference>
<name>A0A3M2XYU6_PSEYM</name>
<accession>A0A3M2XYU6</accession>
<protein>
    <submittedName>
        <fullName evidence="1">Uncharacterized protein</fullName>
    </submittedName>
</protein>
<dbReference type="AlphaFoldDB" id="A0A3M2XYU6"/>
<dbReference type="EMBL" id="RBNL01002599">
    <property type="protein sequence ID" value="RML68977.1"/>
    <property type="molecule type" value="Genomic_DNA"/>
</dbReference>
<feature type="non-terminal residue" evidence="1">
    <location>
        <position position="98"/>
    </location>
</feature>
<reference evidence="1 2" key="1">
    <citation type="submission" date="2018-08" db="EMBL/GenBank/DDBJ databases">
        <title>Recombination of ecologically and evolutionarily significant loci maintains genetic cohesion in the Pseudomonas syringae species complex.</title>
        <authorList>
            <person name="Dillon M."/>
            <person name="Thakur S."/>
            <person name="Almeida R.N.D."/>
            <person name="Weir B.S."/>
            <person name="Guttman D.S."/>
        </authorList>
    </citation>
    <scope>NUCLEOTIDE SEQUENCE [LARGE SCALE GENOMIC DNA]</scope>
    <source>
        <strain evidence="1 2">88_10</strain>
    </source>
</reference>
<sequence>MQADQHFGHLVADAVAFLLEQIGGLGQMSGNGLKALQYVLDALLGGAHRLAVLVGTAGRRLDQLRDGVVDDIDLGRHLLAGLAGLARQAAHRIGDHRK</sequence>